<keyword evidence="1" id="KW-0812">Transmembrane</keyword>
<reference evidence="2 3" key="1">
    <citation type="journal article" date="2017" name="ISME J.">
        <title>Potential for microbial H2 and metal transformations associated with novel bacteria and archaea in deep terrestrial subsurface sediments.</title>
        <authorList>
            <person name="Hernsdorf A.W."/>
            <person name="Amano Y."/>
            <person name="Miyakawa K."/>
            <person name="Ise K."/>
            <person name="Suzuki Y."/>
            <person name="Anantharaman K."/>
            <person name="Probst A."/>
            <person name="Burstein D."/>
            <person name="Thomas B.C."/>
            <person name="Banfield J.F."/>
        </authorList>
    </citation>
    <scope>NUCLEOTIDE SEQUENCE [LARGE SCALE GENOMIC DNA]</scope>
    <source>
        <strain evidence="2">HGW-Actinobacteria-3</strain>
    </source>
</reference>
<evidence type="ECO:0000313" key="3">
    <source>
        <dbReference type="Proteomes" id="UP000233654"/>
    </source>
</evidence>
<dbReference type="Proteomes" id="UP000233654">
    <property type="component" value="Unassembled WGS sequence"/>
</dbReference>
<feature type="transmembrane region" description="Helical" evidence="1">
    <location>
        <begin position="557"/>
        <end position="573"/>
    </location>
</feature>
<dbReference type="Gene3D" id="3.40.720.10">
    <property type="entry name" value="Alkaline Phosphatase, subunit A"/>
    <property type="match status" value="1"/>
</dbReference>
<protein>
    <submittedName>
        <fullName evidence="2">Uncharacterized protein</fullName>
    </submittedName>
</protein>
<dbReference type="EMBL" id="PHEX01000009">
    <property type="protein sequence ID" value="PKQ28634.1"/>
    <property type="molecule type" value="Genomic_DNA"/>
</dbReference>
<feature type="transmembrane region" description="Helical" evidence="1">
    <location>
        <begin position="427"/>
        <end position="449"/>
    </location>
</feature>
<proteinExistence type="predicted"/>
<feature type="transmembrane region" description="Helical" evidence="1">
    <location>
        <begin position="652"/>
        <end position="675"/>
    </location>
</feature>
<feature type="transmembrane region" description="Helical" evidence="1">
    <location>
        <begin position="695"/>
        <end position="713"/>
    </location>
</feature>
<feature type="transmembrane region" description="Helical" evidence="1">
    <location>
        <begin position="455"/>
        <end position="475"/>
    </location>
</feature>
<keyword evidence="1" id="KW-1133">Transmembrane helix</keyword>
<feature type="transmembrane region" description="Helical" evidence="1">
    <location>
        <begin position="608"/>
        <end position="632"/>
    </location>
</feature>
<organism evidence="2 3">
    <name type="scientific">Candidatus Anoxymicrobium japonicum</name>
    <dbReference type="NCBI Taxonomy" id="2013648"/>
    <lineage>
        <taxon>Bacteria</taxon>
        <taxon>Bacillati</taxon>
        <taxon>Actinomycetota</taxon>
        <taxon>Candidatus Geothermincolia</taxon>
        <taxon>Candidatus Geothermincolales</taxon>
        <taxon>Candidatus Anoxymicrobiaceae</taxon>
        <taxon>Candidatus Anoxymicrobium</taxon>
    </lineage>
</organism>
<comment type="caution">
    <text evidence="2">The sequence shown here is derived from an EMBL/GenBank/DDBJ whole genome shotgun (WGS) entry which is preliminary data.</text>
</comment>
<name>A0A2N3G7R8_9ACTN</name>
<sequence>MPHPIIFRVLVGLTVVLVLVSLIGGYATAAPPPGGKVVVLVIDRIGAADITLETTPFLDALASEWSSALMTTHTAERETGNEPDVGAEYVSLGAGVRSRGSRIAGLSFDAGELLAGGALAASRYFKERTGADAPDGAVVCPGISSVIRNNEDAGNAENVGLLSSTLAAGGKRVSVAGNADAGRSVTRLAPMIACNDQGIVPRGRVEGFMTTSMPVRGGYETDMAHLMAVSEKLLENSDVLVIDTGDTGRLDRMSANMDPDVLARARRAALSRADMFARGFAGLIDMNSSLLLVVSPGATREARLNGDYATPFIASGKGFRKGLLKSSGTARPGIVNNTDFLPTILDFFGIGAPSKVIGAVMKTAEKAPAGKTNLAYIQNLDRQFGVTRKARWFVIPGFLIGMTLFFLLGLFYLLFPGGARWDEPLARFLKPASVVVAAAPLSFLLISAFSYNSALFAIIFCALYALAAGLGAYFLTRKNERLDPVTLVCLFSASVMVVDLFFGGGFFVFPLLGSSSLDGMRFFGMNNAACGMMIAYALWGIAGLAGDVIKNSRRTRLAVLAGLATVSFVVGNGRLGANLGGFIAAAATALIFFFAVSPSGFKGWRVPAVALGTLAATSTMVLVDALFIHTHAGHAIAGGTRRVFPMVNRKVFILFSQIDSVLYPALLLVVLMVALSLWMKRPSSIWQERWKSDTAWTGALFAIATGSVVALLFNDTGLAMMGTMVMITAPVAIYHLVRTTPAC</sequence>
<keyword evidence="1" id="KW-0472">Membrane</keyword>
<evidence type="ECO:0000256" key="1">
    <source>
        <dbReference type="SAM" id="Phobius"/>
    </source>
</evidence>
<dbReference type="InterPro" id="IPR017850">
    <property type="entry name" value="Alkaline_phosphatase_core_sf"/>
</dbReference>
<feature type="transmembrane region" description="Helical" evidence="1">
    <location>
        <begin position="719"/>
        <end position="737"/>
    </location>
</feature>
<dbReference type="AlphaFoldDB" id="A0A2N3G7R8"/>
<dbReference type="SUPFAM" id="SSF53649">
    <property type="entry name" value="Alkaline phosphatase-like"/>
    <property type="match status" value="1"/>
</dbReference>
<feature type="transmembrane region" description="Helical" evidence="1">
    <location>
        <begin position="392"/>
        <end position="415"/>
    </location>
</feature>
<gene>
    <name evidence="2" type="ORF">CVT63_01600</name>
</gene>
<accession>A0A2N3G7R8</accession>
<evidence type="ECO:0000313" key="2">
    <source>
        <dbReference type="EMBL" id="PKQ28634.1"/>
    </source>
</evidence>
<feature type="transmembrane region" description="Helical" evidence="1">
    <location>
        <begin position="487"/>
        <end position="512"/>
    </location>
</feature>
<feature type="transmembrane region" description="Helical" evidence="1">
    <location>
        <begin position="524"/>
        <end position="545"/>
    </location>
</feature>
<feature type="transmembrane region" description="Helical" evidence="1">
    <location>
        <begin position="579"/>
        <end position="596"/>
    </location>
</feature>